<gene>
    <name evidence="1" type="ORF">BDR25DRAFT_315128</name>
</gene>
<keyword evidence="2" id="KW-1185">Reference proteome</keyword>
<reference evidence="1" key="1">
    <citation type="journal article" date="2020" name="Stud. Mycol.">
        <title>101 Dothideomycetes genomes: a test case for predicting lifestyles and emergence of pathogens.</title>
        <authorList>
            <person name="Haridas S."/>
            <person name="Albert R."/>
            <person name="Binder M."/>
            <person name="Bloem J."/>
            <person name="Labutti K."/>
            <person name="Salamov A."/>
            <person name="Andreopoulos B."/>
            <person name="Baker S."/>
            <person name="Barry K."/>
            <person name="Bills G."/>
            <person name="Bluhm B."/>
            <person name="Cannon C."/>
            <person name="Castanera R."/>
            <person name="Culley D."/>
            <person name="Daum C."/>
            <person name="Ezra D."/>
            <person name="Gonzalez J."/>
            <person name="Henrissat B."/>
            <person name="Kuo A."/>
            <person name="Liang C."/>
            <person name="Lipzen A."/>
            <person name="Lutzoni F."/>
            <person name="Magnuson J."/>
            <person name="Mondo S."/>
            <person name="Nolan M."/>
            <person name="Ohm R."/>
            <person name="Pangilinan J."/>
            <person name="Park H.-J."/>
            <person name="Ramirez L."/>
            <person name="Alfaro M."/>
            <person name="Sun H."/>
            <person name="Tritt A."/>
            <person name="Yoshinaga Y."/>
            <person name="Zwiers L.-H."/>
            <person name="Turgeon B."/>
            <person name="Goodwin S."/>
            <person name="Spatafora J."/>
            <person name="Crous P."/>
            <person name="Grigoriev I."/>
        </authorList>
    </citation>
    <scope>NUCLEOTIDE SEQUENCE</scope>
    <source>
        <strain evidence="1">ATCC 200398</strain>
    </source>
</reference>
<name>A0ACB6QTQ9_9PLEO</name>
<dbReference type="EMBL" id="MU003510">
    <property type="protein sequence ID" value="KAF2469915.1"/>
    <property type="molecule type" value="Genomic_DNA"/>
</dbReference>
<proteinExistence type="predicted"/>
<evidence type="ECO:0000313" key="2">
    <source>
        <dbReference type="Proteomes" id="UP000799755"/>
    </source>
</evidence>
<dbReference type="Proteomes" id="UP000799755">
    <property type="component" value="Unassembled WGS sequence"/>
</dbReference>
<protein>
    <submittedName>
        <fullName evidence="1">Uncharacterized protein</fullName>
    </submittedName>
</protein>
<evidence type="ECO:0000313" key="1">
    <source>
        <dbReference type="EMBL" id="KAF2469915.1"/>
    </source>
</evidence>
<sequence>MEQFEFGTKPPKPSVVNASFADGKLTINIEEGAKRVSFMVKINLPTNSSDGPFPAIIAYGAASIPLNNTGIATIIFNNDQLGQQSNGRGVAWAWGVSRVIDALEFLGSDVTKIDVQRLGVTGCSRNAKGALVAGALDFRIALTIPQEAGQGGSGCWRLYRTCRGHCIPETQPIYVGNNWFRRDFPSNIGLDFNRLPFDHHELIGLVAPRGLLIIENDIDWLNPESTTVCSRAGKMLYEALGESSSFGFSLVGSHPHCQFPVAQMPELQAFLDRYMFRNESADTEVFKSAITVSVANYVDWKLPILE</sequence>
<accession>A0ACB6QTQ9</accession>
<organism evidence="1 2">
    <name type="scientific">Lindgomyces ingoldianus</name>
    <dbReference type="NCBI Taxonomy" id="673940"/>
    <lineage>
        <taxon>Eukaryota</taxon>
        <taxon>Fungi</taxon>
        <taxon>Dikarya</taxon>
        <taxon>Ascomycota</taxon>
        <taxon>Pezizomycotina</taxon>
        <taxon>Dothideomycetes</taxon>
        <taxon>Pleosporomycetidae</taxon>
        <taxon>Pleosporales</taxon>
        <taxon>Lindgomycetaceae</taxon>
        <taxon>Lindgomyces</taxon>
    </lineage>
</organism>
<comment type="caution">
    <text evidence="1">The sequence shown here is derived from an EMBL/GenBank/DDBJ whole genome shotgun (WGS) entry which is preliminary data.</text>
</comment>